<comment type="caution">
    <text evidence="1">The sequence shown here is derived from an EMBL/GenBank/DDBJ whole genome shotgun (WGS) entry which is preliminary data.</text>
</comment>
<gene>
    <name evidence="1" type="ORF">KAOT1_00310</name>
</gene>
<name>A9E9H3_9FLAO</name>
<dbReference type="GO" id="GO:0008745">
    <property type="term" value="F:N-acetylmuramoyl-L-alanine amidase activity"/>
    <property type="evidence" value="ECO:0007669"/>
    <property type="project" value="InterPro"/>
</dbReference>
<evidence type="ECO:0008006" key="3">
    <source>
        <dbReference type="Google" id="ProtNLM"/>
    </source>
</evidence>
<dbReference type="eggNOG" id="COG3023">
    <property type="taxonomic scope" value="Bacteria"/>
</dbReference>
<dbReference type="OrthoDB" id="1037861at2"/>
<protein>
    <recommendedName>
        <fullName evidence="3">N-acetylmuramoyl-L-alanine amidase domain-containing protein</fullName>
    </recommendedName>
</protein>
<dbReference type="InterPro" id="IPR036505">
    <property type="entry name" value="Amidase/PGRP_sf"/>
</dbReference>
<evidence type="ECO:0000313" key="2">
    <source>
        <dbReference type="Proteomes" id="UP000002945"/>
    </source>
</evidence>
<evidence type="ECO:0000313" key="1">
    <source>
        <dbReference type="EMBL" id="EDP94672.1"/>
    </source>
</evidence>
<accession>A9E9H3</accession>
<proteinExistence type="predicted"/>
<dbReference type="RefSeq" id="WP_007092646.1">
    <property type="nucleotide sequence ID" value="NZ_CP142125.1"/>
</dbReference>
<dbReference type="HOGENOM" id="CLU_079366_3_0_10"/>
<dbReference type="EMBL" id="ABIB01000014">
    <property type="protein sequence ID" value="EDP94672.1"/>
    <property type="molecule type" value="Genomic_DNA"/>
</dbReference>
<dbReference type="Gene3D" id="3.40.80.10">
    <property type="entry name" value="Peptidoglycan recognition protein-like"/>
    <property type="match status" value="1"/>
</dbReference>
<dbReference type="AlphaFoldDB" id="A9E9H3"/>
<sequence length="168" mass="18921">MKEIDYLIIHSTDTSEAKDFGKDVIIKKHTQTKRNNGLGFNRPGFDYLIPFDGSLQVIINEDNPTQTDVWGISKGVESLTGIAKNIAYVGGRTLKEAWDKDTRTDAQKQALETIVKFYVLRFPNIVIMGFNEVPTKIAEDSPAFSVSDWLVSIGIPKKNIYKKPQEKV</sequence>
<keyword evidence="2" id="KW-1185">Reference proteome</keyword>
<organism evidence="1 2">
    <name type="scientific">Kordia algicida OT-1</name>
    <dbReference type="NCBI Taxonomy" id="391587"/>
    <lineage>
        <taxon>Bacteria</taxon>
        <taxon>Pseudomonadati</taxon>
        <taxon>Bacteroidota</taxon>
        <taxon>Flavobacteriia</taxon>
        <taxon>Flavobacteriales</taxon>
        <taxon>Flavobacteriaceae</taxon>
        <taxon>Kordia</taxon>
    </lineage>
</organism>
<reference evidence="1 2" key="1">
    <citation type="journal article" date="2011" name="J. Bacteriol.">
        <title>Genome sequence of the algicidal bacterium Kordia algicida OT-1.</title>
        <authorList>
            <person name="Lee H.S."/>
            <person name="Kang S.G."/>
            <person name="Kwon K.K."/>
            <person name="Lee J.H."/>
            <person name="Kim S.J."/>
        </authorList>
    </citation>
    <scope>NUCLEOTIDE SEQUENCE [LARGE SCALE GENOMIC DNA]</scope>
    <source>
        <strain evidence="1 2">OT-1</strain>
    </source>
</reference>
<dbReference type="GO" id="GO:0009253">
    <property type="term" value="P:peptidoglycan catabolic process"/>
    <property type="evidence" value="ECO:0007669"/>
    <property type="project" value="InterPro"/>
</dbReference>
<dbReference type="SUPFAM" id="SSF55846">
    <property type="entry name" value="N-acetylmuramoyl-L-alanine amidase-like"/>
    <property type="match status" value="1"/>
</dbReference>
<dbReference type="Proteomes" id="UP000002945">
    <property type="component" value="Unassembled WGS sequence"/>
</dbReference>
<dbReference type="STRING" id="391587.KAOT1_00310"/>